<dbReference type="InterPro" id="IPR012341">
    <property type="entry name" value="6hp_glycosidase-like_sf"/>
</dbReference>
<name>A0A511BSR8_9PROT</name>
<dbReference type="OrthoDB" id="9806359at2"/>
<gene>
    <name evidence="3" type="ORF">SSA02_24880</name>
</gene>
<reference evidence="3 4" key="1">
    <citation type="submission" date="2019-07" db="EMBL/GenBank/DDBJ databases">
        <title>Whole genome shotgun sequence of Swaminathania salitolerans NBRC 104436.</title>
        <authorList>
            <person name="Hosoyama A."/>
            <person name="Uohara A."/>
            <person name="Ohji S."/>
            <person name="Ichikawa N."/>
        </authorList>
    </citation>
    <scope>NUCLEOTIDE SEQUENCE [LARGE SCALE GENOMIC DNA]</scope>
    <source>
        <strain evidence="3 4">NBRC 104436</strain>
    </source>
</reference>
<evidence type="ECO:0000256" key="2">
    <source>
        <dbReference type="ARBA" id="ARBA00023235"/>
    </source>
</evidence>
<accession>A0A511BSR8</accession>
<comment type="similarity">
    <text evidence="1">Belongs to the N-acylglucosamine 2-epimerase family.</text>
</comment>
<proteinExistence type="inferred from homology"/>
<dbReference type="GO" id="GO:0016853">
    <property type="term" value="F:isomerase activity"/>
    <property type="evidence" value="ECO:0007669"/>
    <property type="project" value="UniProtKB-KW"/>
</dbReference>
<dbReference type="GO" id="GO:0005975">
    <property type="term" value="P:carbohydrate metabolic process"/>
    <property type="evidence" value="ECO:0007669"/>
    <property type="project" value="InterPro"/>
</dbReference>
<dbReference type="SUPFAM" id="SSF48208">
    <property type="entry name" value="Six-hairpin glycosidases"/>
    <property type="match status" value="1"/>
</dbReference>
<evidence type="ECO:0000313" key="3">
    <source>
        <dbReference type="EMBL" id="GEL03325.1"/>
    </source>
</evidence>
<dbReference type="Pfam" id="PF07221">
    <property type="entry name" value="GlcNAc_2-epim"/>
    <property type="match status" value="1"/>
</dbReference>
<dbReference type="Proteomes" id="UP000321405">
    <property type="component" value="Unassembled WGS sequence"/>
</dbReference>
<keyword evidence="2 3" id="KW-0413">Isomerase</keyword>
<dbReference type="InterPro" id="IPR010819">
    <property type="entry name" value="AGE/CE"/>
</dbReference>
<protein>
    <submittedName>
        <fullName evidence="3">Mannose-6-phosphate isomerase</fullName>
    </submittedName>
</protein>
<organism evidence="3 4">
    <name type="scientific">Swaminathania salitolerans</name>
    <dbReference type="NCBI Taxonomy" id="182838"/>
    <lineage>
        <taxon>Bacteria</taxon>
        <taxon>Pseudomonadati</taxon>
        <taxon>Pseudomonadota</taxon>
        <taxon>Alphaproteobacteria</taxon>
        <taxon>Acetobacterales</taxon>
        <taxon>Acetobacteraceae</taxon>
        <taxon>Swaminathania</taxon>
    </lineage>
</organism>
<sequence>MTSSTPQQVRTPQTLWREWLVDKALPLWREAGFDTKRRLFHERLDWQAGPVRLGALRLMVQARQIATYCRATIDTLHDGMDQALTCLDTVEALYHRGDGSAGWVFSVNPEGRPASTKRDLYAHAFILFAYGWAIRMADRPEDRKMARLIAEEIDLIFTAPNEGYLDSIPDSGTLRSQNPHMHLLEAYLAVFEATGDAFYLERARKLIDLARTRLIDRSSGLLLEFFDYRWTPLKAGGQNQVQPGHLFEWSWLLRDYARLSRCDEADRSWLLETAEGLFRAGFVSGCDMSTSRVYDSMTENRVITGHASRIWAQTELLRLLHGAPYSMTHGNEADRFAHGFLERFAPERLNGGWIDHIDANGEPLVDYMPASSFYHIYGAGRQIVLK</sequence>
<dbReference type="InterPro" id="IPR008928">
    <property type="entry name" value="6-hairpin_glycosidase_sf"/>
</dbReference>
<dbReference type="Gene3D" id="1.50.10.10">
    <property type="match status" value="1"/>
</dbReference>
<dbReference type="EMBL" id="BJVC01000008">
    <property type="protein sequence ID" value="GEL03325.1"/>
    <property type="molecule type" value="Genomic_DNA"/>
</dbReference>
<comment type="caution">
    <text evidence="3">The sequence shown here is derived from an EMBL/GenBank/DDBJ whole genome shotgun (WGS) entry which is preliminary data.</text>
</comment>
<evidence type="ECO:0000256" key="1">
    <source>
        <dbReference type="ARBA" id="ARBA00008558"/>
    </source>
</evidence>
<dbReference type="AlphaFoldDB" id="A0A511BSR8"/>
<evidence type="ECO:0000313" key="4">
    <source>
        <dbReference type="Proteomes" id="UP000321405"/>
    </source>
</evidence>
<dbReference type="RefSeq" id="WP_147094395.1">
    <property type="nucleotide sequence ID" value="NZ_BJVC01000008.1"/>
</dbReference>
<keyword evidence="4" id="KW-1185">Reference proteome</keyword>
<dbReference type="PANTHER" id="PTHR15108">
    <property type="entry name" value="N-ACYLGLUCOSAMINE-2-EPIMERASE"/>
    <property type="match status" value="1"/>
</dbReference>